<protein>
    <submittedName>
        <fullName evidence="9">Phosphonate transport system permease protein</fullName>
    </submittedName>
</protein>
<dbReference type="RefSeq" id="WP_183209701.1">
    <property type="nucleotide sequence ID" value="NZ_JAAAMM010000004.1"/>
</dbReference>
<dbReference type="Proteomes" id="UP000588647">
    <property type="component" value="Unassembled WGS sequence"/>
</dbReference>
<evidence type="ECO:0000256" key="2">
    <source>
        <dbReference type="ARBA" id="ARBA00022448"/>
    </source>
</evidence>
<dbReference type="AlphaFoldDB" id="A0A7W6MQL5"/>
<sequence length="268" mass="28646">MAEASVPPRAPSRLPSISPVTFTLLVAFAAVFLVSLGEVGPSPERLAAGAPRMMDLVGRMLPPNVEPAFLQRMGWRILETLQIALVGTVIGVVISLPMGWLAARGISPLGAFRQLPRALISLFRTVPDLVWALIFVSTVGLGAVAGTMTIVVDTVGFCGRFFAEAMEEADKKPQEALRAIGASQVSVLFGATLPSIMPTLINSSLFAFEKGVRSSVVLGLVGAGGIGQELKVAFDLFQYRNASAIILAIFVIVLVMEYFTDRLRARFQ</sequence>
<evidence type="ECO:0000256" key="3">
    <source>
        <dbReference type="ARBA" id="ARBA00022475"/>
    </source>
</evidence>
<evidence type="ECO:0000256" key="5">
    <source>
        <dbReference type="ARBA" id="ARBA00022989"/>
    </source>
</evidence>
<dbReference type="Gene3D" id="1.10.3720.10">
    <property type="entry name" value="MetI-like"/>
    <property type="match status" value="1"/>
</dbReference>
<keyword evidence="2 7" id="KW-0813">Transport</keyword>
<dbReference type="InterPro" id="IPR005769">
    <property type="entry name" value="PhnE/PtxC"/>
</dbReference>
<feature type="domain" description="ABC transmembrane type-1" evidence="8">
    <location>
        <begin position="77"/>
        <end position="260"/>
    </location>
</feature>
<feature type="transmembrane region" description="Helical" evidence="7">
    <location>
        <begin position="176"/>
        <end position="197"/>
    </location>
</feature>
<keyword evidence="4 7" id="KW-0812">Transmembrane</keyword>
<dbReference type="InterPro" id="IPR035906">
    <property type="entry name" value="MetI-like_sf"/>
</dbReference>
<reference evidence="9 10" key="1">
    <citation type="submission" date="2020-08" db="EMBL/GenBank/DDBJ databases">
        <title>Genomic Encyclopedia of Type Strains, Phase IV (KMG-IV): sequencing the most valuable type-strain genomes for metagenomic binning, comparative biology and taxonomic classification.</title>
        <authorList>
            <person name="Goeker M."/>
        </authorList>
    </citation>
    <scope>NUCLEOTIDE SEQUENCE [LARGE SCALE GENOMIC DNA]</scope>
    <source>
        <strain evidence="9 10">DSM 103570</strain>
    </source>
</reference>
<evidence type="ECO:0000256" key="6">
    <source>
        <dbReference type="ARBA" id="ARBA00023136"/>
    </source>
</evidence>
<dbReference type="NCBIfam" id="TIGR01097">
    <property type="entry name" value="PhnE"/>
    <property type="match status" value="1"/>
</dbReference>
<dbReference type="GO" id="GO:0005886">
    <property type="term" value="C:plasma membrane"/>
    <property type="evidence" value="ECO:0007669"/>
    <property type="project" value="UniProtKB-SubCell"/>
</dbReference>
<dbReference type="SUPFAM" id="SSF161098">
    <property type="entry name" value="MetI-like"/>
    <property type="match status" value="1"/>
</dbReference>
<dbReference type="PROSITE" id="PS50928">
    <property type="entry name" value="ABC_TM1"/>
    <property type="match status" value="1"/>
</dbReference>
<evidence type="ECO:0000313" key="10">
    <source>
        <dbReference type="Proteomes" id="UP000588647"/>
    </source>
</evidence>
<dbReference type="PANTHER" id="PTHR30043:SF1">
    <property type="entry name" value="ABC TRANSPORT SYSTEM PERMEASE PROTEIN P69"/>
    <property type="match status" value="1"/>
</dbReference>
<feature type="transmembrane region" description="Helical" evidence="7">
    <location>
        <begin position="16"/>
        <end position="36"/>
    </location>
</feature>
<evidence type="ECO:0000259" key="8">
    <source>
        <dbReference type="PROSITE" id="PS50928"/>
    </source>
</evidence>
<keyword evidence="3" id="KW-1003">Cell membrane</keyword>
<dbReference type="CDD" id="cd06261">
    <property type="entry name" value="TM_PBP2"/>
    <property type="match status" value="1"/>
</dbReference>
<dbReference type="Pfam" id="PF00528">
    <property type="entry name" value="BPD_transp_1"/>
    <property type="match status" value="1"/>
</dbReference>
<evidence type="ECO:0000313" key="9">
    <source>
        <dbReference type="EMBL" id="MBB4004098.1"/>
    </source>
</evidence>
<feature type="transmembrane region" description="Helical" evidence="7">
    <location>
        <begin position="129"/>
        <end position="155"/>
    </location>
</feature>
<comment type="subcellular location">
    <subcellularLocation>
        <location evidence="1 7">Cell membrane</location>
        <topology evidence="1 7">Multi-pass membrane protein</topology>
    </subcellularLocation>
</comment>
<keyword evidence="6 7" id="KW-0472">Membrane</keyword>
<feature type="transmembrane region" description="Helical" evidence="7">
    <location>
        <begin position="81"/>
        <end position="103"/>
    </location>
</feature>
<name>A0A7W6MQL5_9HYPH</name>
<dbReference type="GO" id="GO:0015416">
    <property type="term" value="F:ABC-type phosphonate transporter activity"/>
    <property type="evidence" value="ECO:0007669"/>
    <property type="project" value="InterPro"/>
</dbReference>
<dbReference type="InterPro" id="IPR000515">
    <property type="entry name" value="MetI-like"/>
</dbReference>
<proteinExistence type="inferred from homology"/>
<organism evidence="9 10">
    <name type="scientific">Aurantimonas endophytica</name>
    <dbReference type="NCBI Taxonomy" id="1522175"/>
    <lineage>
        <taxon>Bacteria</taxon>
        <taxon>Pseudomonadati</taxon>
        <taxon>Pseudomonadota</taxon>
        <taxon>Alphaproteobacteria</taxon>
        <taxon>Hyphomicrobiales</taxon>
        <taxon>Aurantimonadaceae</taxon>
        <taxon>Aurantimonas</taxon>
    </lineage>
</organism>
<keyword evidence="10" id="KW-1185">Reference proteome</keyword>
<keyword evidence="5 7" id="KW-1133">Transmembrane helix</keyword>
<evidence type="ECO:0000256" key="7">
    <source>
        <dbReference type="RuleBase" id="RU363032"/>
    </source>
</evidence>
<comment type="caution">
    <text evidence="9">The sequence shown here is derived from an EMBL/GenBank/DDBJ whole genome shotgun (WGS) entry which is preliminary data.</text>
</comment>
<evidence type="ECO:0000256" key="4">
    <source>
        <dbReference type="ARBA" id="ARBA00022692"/>
    </source>
</evidence>
<feature type="transmembrane region" description="Helical" evidence="7">
    <location>
        <begin position="242"/>
        <end position="260"/>
    </location>
</feature>
<accession>A0A7W6MQL5</accession>
<gene>
    <name evidence="9" type="ORF">GGR03_003186</name>
</gene>
<comment type="similarity">
    <text evidence="7">Belongs to the binding-protein-dependent transport system permease family.</text>
</comment>
<evidence type="ECO:0000256" key="1">
    <source>
        <dbReference type="ARBA" id="ARBA00004651"/>
    </source>
</evidence>
<dbReference type="EMBL" id="JACIEM010000004">
    <property type="protein sequence ID" value="MBB4004098.1"/>
    <property type="molecule type" value="Genomic_DNA"/>
</dbReference>
<dbReference type="PANTHER" id="PTHR30043">
    <property type="entry name" value="PHOSPHONATES TRANSPORT SYSTEM PERMEASE PROTEIN"/>
    <property type="match status" value="1"/>
</dbReference>